<keyword evidence="2" id="KW-1185">Reference proteome</keyword>
<comment type="caution">
    <text evidence="1">The sequence shown here is derived from an EMBL/GenBank/DDBJ whole genome shotgun (WGS) entry which is preliminary data.</text>
</comment>
<dbReference type="InParanoid" id="A0A369J3L4"/>
<dbReference type="Gene3D" id="1.20.1280.50">
    <property type="match status" value="1"/>
</dbReference>
<sequence length="620" mass="67538">MFCYHPHTSPIQRLPVELLSYIFALGTHGVGLEDTPEAGEHTPQFTTENIKTPLIIASVNHHWRNIAHNTPSLWTSICVTVELIEADPDDEMGSLGVDRKLPTLNTNHLTSYLALSRNYPLDILIDARDQDWDFSEPEIPSEYECDTYTPPFSSAHMSTAISFLLPHLSRWRSIDILTDSWAPMYVALQHIQPVITAYGAPCLESLTLMRCNDFVSYSTTFEPHAMKGPAFLDLSGQPCLASTDILPRLQNLTLRGVHVDWASLAAVLSHSTAGLKTLELSSHCRDVRPTLSEYHQLLSTSPGLNKLVVSGSGPEVPDDEPEPLAREGLSQVSLPHLHEMTLGYHSAKEGQIVLELIDAPNVSVLTLEDSTYPGDAEDVDVSGLLTYLGTGEFPARVSHGVVIPDGLHHQLTVEKDSNESFLMPEKSQTSVSTGESTAQAVFPLLDTVILRGVKSCPPSLRTFFAPLPNLKSLELSGMSIQAIRALLPHGHIDSATHSIITTCPCPQLRSLCIRGFEYTRVHDFVLLVGGLAVERLDKGGCGLQEVDIHVDDTGGCVTEDVVRVSRAGTMVKVIREVPDDDDMDCDVCGGGGEGGDPFEAGGAFNDPVFDAHYAGRAFAR</sequence>
<dbReference type="AlphaFoldDB" id="A0A369J3L4"/>
<dbReference type="Gene3D" id="3.80.10.10">
    <property type="entry name" value="Ribonuclease Inhibitor"/>
    <property type="match status" value="1"/>
</dbReference>
<reference evidence="1" key="1">
    <citation type="submission" date="2018-04" db="EMBL/GenBank/DDBJ databases">
        <title>Whole genome sequencing of Hypsizygus marmoreus.</title>
        <authorList>
            <person name="Choi I.-G."/>
            <person name="Min B."/>
            <person name="Kim J.-G."/>
            <person name="Kim S."/>
            <person name="Oh Y.-L."/>
            <person name="Kong W.-S."/>
            <person name="Park H."/>
            <person name="Jeong J."/>
            <person name="Song E.-S."/>
        </authorList>
    </citation>
    <scope>NUCLEOTIDE SEQUENCE [LARGE SCALE GENOMIC DNA]</scope>
    <source>
        <strain evidence="1">51987-8</strain>
    </source>
</reference>
<protein>
    <submittedName>
        <fullName evidence="1">Uncharacterized protein</fullName>
    </submittedName>
</protein>
<evidence type="ECO:0000313" key="1">
    <source>
        <dbReference type="EMBL" id="RDB16621.1"/>
    </source>
</evidence>
<dbReference type="InterPro" id="IPR032675">
    <property type="entry name" value="LRR_dom_sf"/>
</dbReference>
<dbReference type="Proteomes" id="UP000076154">
    <property type="component" value="Unassembled WGS sequence"/>
</dbReference>
<proteinExistence type="predicted"/>
<evidence type="ECO:0000313" key="2">
    <source>
        <dbReference type="Proteomes" id="UP000076154"/>
    </source>
</evidence>
<dbReference type="SUPFAM" id="SSF52047">
    <property type="entry name" value="RNI-like"/>
    <property type="match status" value="1"/>
</dbReference>
<dbReference type="STRING" id="39966.A0A369J3L4"/>
<name>A0A369J3L4_HYPMA</name>
<accession>A0A369J3L4</accession>
<dbReference type="OrthoDB" id="3237066at2759"/>
<gene>
    <name evidence="1" type="ORF">Hypma_002860</name>
</gene>
<dbReference type="EMBL" id="LUEZ02000124">
    <property type="protein sequence ID" value="RDB16621.1"/>
    <property type="molecule type" value="Genomic_DNA"/>
</dbReference>
<organism evidence="1 2">
    <name type="scientific">Hypsizygus marmoreus</name>
    <name type="common">White beech mushroom</name>
    <name type="synonym">Agaricus marmoreus</name>
    <dbReference type="NCBI Taxonomy" id="39966"/>
    <lineage>
        <taxon>Eukaryota</taxon>
        <taxon>Fungi</taxon>
        <taxon>Dikarya</taxon>
        <taxon>Basidiomycota</taxon>
        <taxon>Agaricomycotina</taxon>
        <taxon>Agaricomycetes</taxon>
        <taxon>Agaricomycetidae</taxon>
        <taxon>Agaricales</taxon>
        <taxon>Tricholomatineae</taxon>
        <taxon>Lyophyllaceae</taxon>
        <taxon>Hypsizygus</taxon>
    </lineage>
</organism>